<dbReference type="KEGG" id="muh:HYN43_008710"/>
<accession>A0A494VMM2</accession>
<dbReference type="OrthoDB" id="8722217at2"/>
<gene>
    <name evidence="2" type="ORF">HYN43_008710</name>
</gene>
<reference evidence="2 3" key="1">
    <citation type="submission" date="2018-10" db="EMBL/GenBank/DDBJ databases">
        <title>Genome sequencing of Mucilaginibacter sp. HYN0043.</title>
        <authorList>
            <person name="Kim M."/>
            <person name="Yi H."/>
        </authorList>
    </citation>
    <scope>NUCLEOTIDE SEQUENCE [LARGE SCALE GENOMIC DNA]</scope>
    <source>
        <strain evidence="2 3">HYN0043</strain>
    </source>
</reference>
<dbReference type="InterPro" id="IPR032710">
    <property type="entry name" value="NTF2-like_dom_sf"/>
</dbReference>
<dbReference type="SUPFAM" id="SSF54427">
    <property type="entry name" value="NTF2-like"/>
    <property type="match status" value="1"/>
</dbReference>
<dbReference type="AlphaFoldDB" id="A0A494VMM2"/>
<protein>
    <submittedName>
        <fullName evidence="2">Nuclear transport factor 2 family protein</fullName>
    </submittedName>
</protein>
<feature type="domain" description="SnoaL-like" evidence="1">
    <location>
        <begin position="19"/>
        <end position="125"/>
    </location>
</feature>
<dbReference type="Gene3D" id="3.10.450.50">
    <property type="match status" value="1"/>
</dbReference>
<dbReference type="Proteomes" id="UP000270046">
    <property type="component" value="Chromosome"/>
</dbReference>
<evidence type="ECO:0000313" key="3">
    <source>
        <dbReference type="Proteomes" id="UP000270046"/>
    </source>
</evidence>
<organism evidence="2 3">
    <name type="scientific">Mucilaginibacter celer</name>
    <dbReference type="NCBI Taxonomy" id="2305508"/>
    <lineage>
        <taxon>Bacteria</taxon>
        <taxon>Pseudomonadati</taxon>
        <taxon>Bacteroidota</taxon>
        <taxon>Sphingobacteriia</taxon>
        <taxon>Sphingobacteriales</taxon>
        <taxon>Sphingobacteriaceae</taxon>
        <taxon>Mucilaginibacter</taxon>
    </lineage>
</organism>
<name>A0A494VMM2_9SPHI</name>
<sequence length="146" mass="16558">MRMEAKAQIPSTQEVINGFFQSAAQLDAEAAASFFDEEPDYYIAKSPFMPWTGKRNKRPEVAVALKQLFDAHVPGEESFTIDHLFFDGQEAALFAVASRVVKDTRKKYSAKICMRFTVVDGLITRFLILEDSREIEKAFNKDTGYC</sequence>
<evidence type="ECO:0000259" key="1">
    <source>
        <dbReference type="Pfam" id="PF12680"/>
    </source>
</evidence>
<dbReference type="InterPro" id="IPR037401">
    <property type="entry name" value="SnoaL-like"/>
</dbReference>
<keyword evidence="3" id="KW-1185">Reference proteome</keyword>
<dbReference type="Pfam" id="PF12680">
    <property type="entry name" value="SnoaL_2"/>
    <property type="match status" value="1"/>
</dbReference>
<evidence type="ECO:0000313" key="2">
    <source>
        <dbReference type="EMBL" id="AYL95369.1"/>
    </source>
</evidence>
<proteinExistence type="predicted"/>
<dbReference type="EMBL" id="CP032869">
    <property type="protein sequence ID" value="AYL95369.1"/>
    <property type="molecule type" value="Genomic_DNA"/>
</dbReference>